<dbReference type="EMBL" id="GIIL01000006">
    <property type="protein sequence ID" value="NOV43732.1"/>
    <property type="molecule type" value="Transcribed_RNA"/>
</dbReference>
<keyword evidence="4" id="KW-0804">Transcription</keyword>
<reference evidence="7" key="1">
    <citation type="submission" date="2020-03" db="EMBL/GenBank/DDBJ databases">
        <title>Transcriptomic Profiling of the Digestive Tract of the Rat Flea, Xenopsylla cheopis, Following Blood Feeding and Infection with Yersinia pestis.</title>
        <authorList>
            <person name="Bland D.M."/>
            <person name="Martens C.A."/>
            <person name="Virtaneva K."/>
            <person name="Kanakabandi K."/>
            <person name="Long D."/>
            <person name="Rosenke R."/>
            <person name="Saturday G.A."/>
            <person name="Hoyt F.H."/>
            <person name="Bruno D.P."/>
            <person name="Ribeiro J.M.C."/>
            <person name="Hinnebusch J."/>
        </authorList>
    </citation>
    <scope>NUCLEOTIDE SEQUENCE</scope>
</reference>
<dbReference type="AlphaFoldDB" id="A0A6M2DC59"/>
<evidence type="ECO:0000256" key="4">
    <source>
        <dbReference type="ARBA" id="ARBA00023163"/>
    </source>
</evidence>
<sequence>MSVTINNYASHIMDRKRVIKTTKIQYEIYVKFLEENKPFALGKTDIVTNENYFAEKWNELTTLLNTSGAGPTRTQQSWKTLLCGWKNQTRSKARKVQNSKHSNLMLSMIEKRALNAWNGIDKCQNVIQSLPVVPSGITIKQDLSSCNNSPRNDDNESSNEYVAHTRNNIQEPEAFVTIPMDYEHARTSPNEKSYNDVEFENEDINNMTSILINATNTNTKIIKEVHMATSSALEAVAASVNKVGEALLALAQAQQLAHTNEKLRLEFALAKIKLELAQINNRQQ</sequence>
<dbReference type="InterPro" id="IPR028002">
    <property type="entry name" value="Myb_DNA-bind_5"/>
</dbReference>
<evidence type="ECO:0000256" key="2">
    <source>
        <dbReference type="ARBA" id="ARBA00016807"/>
    </source>
</evidence>
<dbReference type="Pfam" id="PF13873">
    <property type="entry name" value="Myb_DNA-bind_5"/>
    <property type="match status" value="1"/>
</dbReference>
<evidence type="ECO:0000313" key="7">
    <source>
        <dbReference type="EMBL" id="NOV43732.1"/>
    </source>
</evidence>
<evidence type="ECO:0000256" key="3">
    <source>
        <dbReference type="ARBA" id="ARBA00023015"/>
    </source>
</evidence>
<organism evidence="7">
    <name type="scientific">Xenopsylla cheopis</name>
    <name type="common">Oriental rat flea</name>
    <name type="synonym">Pulex cheopis</name>
    <dbReference type="NCBI Taxonomy" id="163159"/>
    <lineage>
        <taxon>Eukaryota</taxon>
        <taxon>Metazoa</taxon>
        <taxon>Ecdysozoa</taxon>
        <taxon>Arthropoda</taxon>
        <taxon>Hexapoda</taxon>
        <taxon>Insecta</taxon>
        <taxon>Pterygota</taxon>
        <taxon>Neoptera</taxon>
        <taxon>Endopterygota</taxon>
        <taxon>Siphonaptera</taxon>
        <taxon>Pulicidae</taxon>
        <taxon>Xenopsyllinae</taxon>
        <taxon>Xenopsylla</taxon>
    </lineage>
</organism>
<evidence type="ECO:0000256" key="1">
    <source>
        <dbReference type="ARBA" id="ARBA00011764"/>
    </source>
</evidence>
<feature type="domain" description="Myb/SANT-like DNA-binding" evidence="6">
    <location>
        <begin position="20"/>
        <end position="93"/>
    </location>
</feature>
<comment type="function">
    <text evidence="5">Involved in transvection phenomena (= synapsis-dependent gene expression), where the synaptic pairing of chromosomes carrying genes with which zeste interacts influences the expression of these genes. Zeste binds to DNA and stimulates transcription from a nearby promoter.</text>
</comment>
<comment type="subunit">
    <text evidence="1">Self-associates forming complexes of several hundred monomers.</text>
</comment>
<proteinExistence type="predicted"/>
<evidence type="ECO:0000259" key="6">
    <source>
        <dbReference type="Pfam" id="PF13873"/>
    </source>
</evidence>
<name>A0A6M2DC59_XENCH</name>
<protein>
    <recommendedName>
        <fullName evidence="2">Regulatory protein zeste</fullName>
    </recommendedName>
</protein>
<evidence type="ECO:0000256" key="5">
    <source>
        <dbReference type="ARBA" id="ARBA00025466"/>
    </source>
</evidence>
<accession>A0A6M2DC59</accession>
<keyword evidence="3" id="KW-0805">Transcription regulation</keyword>